<dbReference type="FunFam" id="3.40.50.300:FF:000485">
    <property type="entry name" value="Dephospho-CoA kinase CAB5"/>
    <property type="match status" value="1"/>
</dbReference>
<keyword evidence="5" id="KW-0812">Transmembrane</keyword>
<name>A0A9R1U2E6_9HYME</name>
<keyword evidence="5" id="KW-1133">Transmembrane helix</keyword>
<dbReference type="InterPro" id="IPR001977">
    <property type="entry name" value="Depp_CoAkinase"/>
</dbReference>
<dbReference type="HAMAP" id="MF_00376">
    <property type="entry name" value="Dephospho_CoA_kinase"/>
    <property type="match status" value="1"/>
</dbReference>
<gene>
    <name evidence="7" type="primary">Dpck</name>
</gene>
<accession>A0A9R1U2E6</accession>
<keyword evidence="2" id="KW-0547">Nucleotide-binding</keyword>
<feature type="transmembrane region" description="Helical" evidence="5">
    <location>
        <begin position="205"/>
        <end position="223"/>
    </location>
</feature>
<dbReference type="KEGG" id="fas:105268555"/>
<dbReference type="AlphaFoldDB" id="A0A9R1U2E6"/>
<dbReference type="Gene3D" id="3.40.50.300">
    <property type="entry name" value="P-loop containing nucleotide triphosphate hydrolases"/>
    <property type="match status" value="1"/>
</dbReference>
<dbReference type="GeneID" id="105268555"/>
<evidence type="ECO:0000313" key="6">
    <source>
        <dbReference type="Proteomes" id="UP000694866"/>
    </source>
</evidence>
<dbReference type="RefSeq" id="XP_011306521.1">
    <property type="nucleotide sequence ID" value="XM_011308219.1"/>
</dbReference>
<dbReference type="OrthoDB" id="247245at2759"/>
<dbReference type="Pfam" id="PF01121">
    <property type="entry name" value="CoaE"/>
    <property type="match status" value="1"/>
</dbReference>
<keyword evidence="7" id="KW-0808">Transferase</keyword>
<keyword evidence="3" id="KW-0067">ATP-binding</keyword>
<keyword evidence="5" id="KW-0472">Membrane</keyword>
<evidence type="ECO:0000256" key="3">
    <source>
        <dbReference type="ARBA" id="ARBA00022840"/>
    </source>
</evidence>
<evidence type="ECO:0000256" key="1">
    <source>
        <dbReference type="ARBA" id="ARBA00009018"/>
    </source>
</evidence>
<evidence type="ECO:0000256" key="2">
    <source>
        <dbReference type="ARBA" id="ARBA00022741"/>
    </source>
</evidence>
<comment type="similarity">
    <text evidence="1">Belongs to the CoaE family.</text>
</comment>
<dbReference type="NCBIfam" id="TIGR00152">
    <property type="entry name" value="dephospho-CoA kinase"/>
    <property type="match status" value="1"/>
</dbReference>
<keyword evidence="7" id="KW-0418">Kinase</keyword>
<dbReference type="Proteomes" id="UP000694866">
    <property type="component" value="Unplaced"/>
</dbReference>
<organism evidence="6 7">
    <name type="scientific">Fopius arisanus</name>
    <dbReference type="NCBI Taxonomy" id="64838"/>
    <lineage>
        <taxon>Eukaryota</taxon>
        <taxon>Metazoa</taxon>
        <taxon>Ecdysozoa</taxon>
        <taxon>Arthropoda</taxon>
        <taxon>Hexapoda</taxon>
        <taxon>Insecta</taxon>
        <taxon>Pterygota</taxon>
        <taxon>Neoptera</taxon>
        <taxon>Endopterygota</taxon>
        <taxon>Hymenoptera</taxon>
        <taxon>Apocrita</taxon>
        <taxon>Ichneumonoidea</taxon>
        <taxon>Braconidae</taxon>
        <taxon>Opiinae</taxon>
        <taxon>Fopius</taxon>
    </lineage>
</organism>
<proteinExistence type="inferred from homology"/>
<dbReference type="CDD" id="cd02022">
    <property type="entry name" value="DPCK"/>
    <property type="match status" value="1"/>
</dbReference>
<dbReference type="PROSITE" id="PS51219">
    <property type="entry name" value="DPCK"/>
    <property type="match status" value="1"/>
</dbReference>
<dbReference type="CTD" id="40846"/>
<sequence>MFIVGLTGGIATGKSTVCQVFREYGIPIVDADVVARKVVEPGKPALHKIHNEFGAEVINNDGTLNRVKLGELIFDDVEKRRKLNALTHPYIYKEICWQAFKYFLQGHPFIVMDLPLLFESGKMLNFLHKIIVVTCEEDLQLQRLMERSGFTESKAKLRIEAQMPQDKKVEMSNFVIENSSSLQDMRDQTMKIIYLLKSSKHHWRLRLILGFCCTILLGGAFWLRNGSTKAHLNAP</sequence>
<dbReference type="SUPFAM" id="SSF52540">
    <property type="entry name" value="P-loop containing nucleoside triphosphate hydrolases"/>
    <property type="match status" value="1"/>
</dbReference>
<dbReference type="GO" id="GO:0015937">
    <property type="term" value="P:coenzyme A biosynthetic process"/>
    <property type="evidence" value="ECO:0007669"/>
    <property type="project" value="InterPro"/>
</dbReference>
<dbReference type="PANTHER" id="PTHR10695">
    <property type="entry name" value="DEPHOSPHO-COA KINASE-RELATED"/>
    <property type="match status" value="1"/>
</dbReference>
<evidence type="ECO:0000256" key="4">
    <source>
        <dbReference type="ARBA" id="ARBA00044157"/>
    </source>
</evidence>
<evidence type="ECO:0000313" key="7">
    <source>
        <dbReference type="RefSeq" id="XP_011306521.1"/>
    </source>
</evidence>
<reference evidence="7" key="1">
    <citation type="submission" date="2025-08" db="UniProtKB">
        <authorList>
            <consortium name="RefSeq"/>
        </authorList>
    </citation>
    <scope>IDENTIFICATION</scope>
</reference>
<evidence type="ECO:0000256" key="5">
    <source>
        <dbReference type="SAM" id="Phobius"/>
    </source>
</evidence>
<dbReference type="GO" id="GO:0005524">
    <property type="term" value="F:ATP binding"/>
    <property type="evidence" value="ECO:0007669"/>
    <property type="project" value="UniProtKB-KW"/>
</dbReference>
<dbReference type="InterPro" id="IPR027417">
    <property type="entry name" value="P-loop_NTPase"/>
</dbReference>
<keyword evidence="6" id="KW-1185">Reference proteome</keyword>
<dbReference type="GO" id="GO:0004140">
    <property type="term" value="F:dephospho-CoA kinase activity"/>
    <property type="evidence" value="ECO:0007669"/>
    <property type="project" value="InterPro"/>
</dbReference>
<protein>
    <recommendedName>
        <fullName evidence="4">Dephospho-CoA kinase domain-containing protein</fullName>
    </recommendedName>
</protein>
<dbReference type="GO" id="GO:0005737">
    <property type="term" value="C:cytoplasm"/>
    <property type="evidence" value="ECO:0007669"/>
    <property type="project" value="UniProtKB-ARBA"/>
</dbReference>
<dbReference type="PANTHER" id="PTHR10695:SF46">
    <property type="entry name" value="BIFUNCTIONAL COENZYME A SYNTHASE-RELATED"/>
    <property type="match status" value="1"/>
</dbReference>